<dbReference type="Proteomes" id="UP000077755">
    <property type="component" value="Chromosome 9"/>
</dbReference>
<dbReference type="Gene3D" id="1.20.1280.50">
    <property type="match status" value="1"/>
</dbReference>
<dbReference type="InterPro" id="IPR001810">
    <property type="entry name" value="F-box_dom"/>
</dbReference>
<protein>
    <recommendedName>
        <fullName evidence="2">F-box domain-containing protein</fullName>
    </recommendedName>
</protein>
<proteinExistence type="predicted"/>
<gene>
    <name evidence="3" type="ORF">DCAR_0933790</name>
</gene>
<feature type="compositionally biased region" description="Basic and acidic residues" evidence="1">
    <location>
        <begin position="499"/>
        <end position="510"/>
    </location>
</feature>
<dbReference type="InterPro" id="IPR006527">
    <property type="entry name" value="F-box-assoc_dom_typ1"/>
</dbReference>
<dbReference type="InterPro" id="IPR050796">
    <property type="entry name" value="SCF_F-box_component"/>
</dbReference>
<evidence type="ECO:0000313" key="3">
    <source>
        <dbReference type="EMBL" id="WOH14271.1"/>
    </source>
</evidence>
<reference evidence="3" key="2">
    <citation type="submission" date="2022-03" db="EMBL/GenBank/DDBJ databases">
        <title>Draft title - Genomic analysis of global carrot germplasm unveils the trajectory of domestication and the origin of high carotenoid orange carrot.</title>
        <authorList>
            <person name="Iorizzo M."/>
            <person name="Ellison S."/>
            <person name="Senalik D."/>
            <person name="Macko-Podgorni A."/>
            <person name="Grzebelus D."/>
            <person name="Bostan H."/>
            <person name="Rolling W."/>
            <person name="Curaba J."/>
            <person name="Simon P."/>
        </authorList>
    </citation>
    <scope>NUCLEOTIDE SEQUENCE</scope>
    <source>
        <tissue evidence="3">Leaf</tissue>
    </source>
</reference>
<dbReference type="AlphaFoldDB" id="A0AAF1BGT0"/>
<dbReference type="SUPFAM" id="SSF81383">
    <property type="entry name" value="F-box domain"/>
    <property type="match status" value="1"/>
</dbReference>
<dbReference type="PANTHER" id="PTHR31672">
    <property type="entry name" value="BNACNNG10540D PROTEIN"/>
    <property type="match status" value="1"/>
</dbReference>
<feature type="compositionally biased region" description="Basic and acidic residues" evidence="1">
    <location>
        <begin position="472"/>
        <end position="481"/>
    </location>
</feature>
<dbReference type="NCBIfam" id="TIGR01640">
    <property type="entry name" value="F_box_assoc_1"/>
    <property type="match status" value="1"/>
</dbReference>
<dbReference type="InterPro" id="IPR017451">
    <property type="entry name" value="F-box-assoc_interact_dom"/>
</dbReference>
<accession>A0AAF1BGT0</accession>
<reference evidence="3" key="1">
    <citation type="journal article" date="2016" name="Nat. Genet.">
        <title>A high-quality carrot genome assembly provides new insights into carotenoid accumulation and asterid genome evolution.</title>
        <authorList>
            <person name="Iorizzo M."/>
            <person name="Ellison S."/>
            <person name="Senalik D."/>
            <person name="Zeng P."/>
            <person name="Satapoomin P."/>
            <person name="Huang J."/>
            <person name="Bowman M."/>
            <person name="Iovene M."/>
            <person name="Sanseverino W."/>
            <person name="Cavagnaro P."/>
            <person name="Yildiz M."/>
            <person name="Macko-Podgorni A."/>
            <person name="Moranska E."/>
            <person name="Grzebelus E."/>
            <person name="Grzebelus D."/>
            <person name="Ashrafi H."/>
            <person name="Zheng Z."/>
            <person name="Cheng S."/>
            <person name="Spooner D."/>
            <person name="Van Deynze A."/>
            <person name="Simon P."/>
        </authorList>
    </citation>
    <scope>NUCLEOTIDE SEQUENCE</scope>
    <source>
        <tissue evidence="3">Leaf</tissue>
    </source>
</reference>
<evidence type="ECO:0000313" key="4">
    <source>
        <dbReference type="Proteomes" id="UP000077755"/>
    </source>
</evidence>
<sequence>MKKIKGNTSNSDRDEEIPVDILLTEVFVRLPAQSVVSCMCVCKRWYNSIRKTSFTDFYLKNSHLYADSYLICSGEDSFGLVSFKSFDVISNYPYPSKRFSDSAVQIVGSANGLLCLFSFDLSYEPIYLMNPSIRKYKVIDSSAIVHRTIGIDTTVMLGFGYHQKSQDYKIVRFLERQWVHSRHTRECDVEIYSLCTDAWEEIQVQYFPWIVGDEGSSIMCNDNLHWIALNCDRNDQVILSFNIEKSVLEEVKLPDLTFHTDSTDLTVTAVVLKECLCLFGYVLPVGSGEESTRCYLWIMKDYGVAESWTKLYEIDCQVKIRRCISSTGDDQLILEDIHENILLYNTETRSFDHLNIPQKPFLVKIVPYMESLILIDQENEILKVQSPGREHIREVISEDEDSDDLDQFSEDYSNEDEASEEDYYEISDGEVSEGSDRELSEGSDKELSAYRDKESSNQVLNRALKEGGTSDQRGEKDKQLSERPFGSNFDRLVDEEDSSDRILKPEDKTSRCSTGGTGTVSFFKTKSTCFHTGYMILCSYFSSTL</sequence>
<dbReference type="PANTHER" id="PTHR31672:SF13">
    <property type="entry name" value="F-BOX PROTEIN CPR30-LIKE"/>
    <property type="match status" value="1"/>
</dbReference>
<dbReference type="KEGG" id="dcr:108201131"/>
<keyword evidence="4" id="KW-1185">Reference proteome</keyword>
<feature type="region of interest" description="Disordered" evidence="1">
    <location>
        <begin position="396"/>
        <end position="510"/>
    </location>
</feature>
<dbReference type="InterPro" id="IPR036047">
    <property type="entry name" value="F-box-like_dom_sf"/>
</dbReference>
<feature type="domain" description="F-box" evidence="2">
    <location>
        <begin position="17"/>
        <end position="58"/>
    </location>
</feature>
<name>A0AAF1BGT0_DAUCS</name>
<dbReference type="EMBL" id="CP093351">
    <property type="protein sequence ID" value="WOH14271.1"/>
    <property type="molecule type" value="Genomic_DNA"/>
</dbReference>
<evidence type="ECO:0000259" key="2">
    <source>
        <dbReference type="SMART" id="SM00256"/>
    </source>
</evidence>
<evidence type="ECO:0000256" key="1">
    <source>
        <dbReference type="SAM" id="MobiDB-lite"/>
    </source>
</evidence>
<feature type="compositionally biased region" description="Basic and acidic residues" evidence="1">
    <location>
        <begin position="434"/>
        <end position="455"/>
    </location>
</feature>
<feature type="compositionally biased region" description="Acidic residues" evidence="1">
    <location>
        <begin position="397"/>
        <end position="433"/>
    </location>
</feature>
<dbReference type="Pfam" id="PF07734">
    <property type="entry name" value="FBA_1"/>
    <property type="match status" value="1"/>
</dbReference>
<dbReference type="SMART" id="SM00256">
    <property type="entry name" value="FBOX"/>
    <property type="match status" value="1"/>
</dbReference>
<dbReference type="Pfam" id="PF00646">
    <property type="entry name" value="F-box"/>
    <property type="match status" value="1"/>
</dbReference>
<organism evidence="3 4">
    <name type="scientific">Daucus carota subsp. sativus</name>
    <name type="common">Carrot</name>
    <dbReference type="NCBI Taxonomy" id="79200"/>
    <lineage>
        <taxon>Eukaryota</taxon>
        <taxon>Viridiplantae</taxon>
        <taxon>Streptophyta</taxon>
        <taxon>Embryophyta</taxon>
        <taxon>Tracheophyta</taxon>
        <taxon>Spermatophyta</taxon>
        <taxon>Magnoliopsida</taxon>
        <taxon>eudicotyledons</taxon>
        <taxon>Gunneridae</taxon>
        <taxon>Pentapetalae</taxon>
        <taxon>asterids</taxon>
        <taxon>campanulids</taxon>
        <taxon>Apiales</taxon>
        <taxon>Apiaceae</taxon>
        <taxon>Apioideae</taxon>
        <taxon>Scandiceae</taxon>
        <taxon>Daucinae</taxon>
        <taxon>Daucus</taxon>
        <taxon>Daucus sect. Daucus</taxon>
    </lineage>
</organism>